<dbReference type="NCBIfam" id="TIGR03464">
    <property type="entry name" value="HpnC"/>
    <property type="match status" value="1"/>
</dbReference>
<dbReference type="InterPro" id="IPR044843">
    <property type="entry name" value="Trans_IPPS_bact-type"/>
</dbReference>
<dbReference type="EC" id="2.5.1.21" evidence="1"/>
<accession>A0ABR6YQW1</accession>
<dbReference type="InterPro" id="IPR008949">
    <property type="entry name" value="Isoprenoid_synthase_dom_sf"/>
</dbReference>
<dbReference type="InterPro" id="IPR017827">
    <property type="entry name" value="HSQ_synthase_HpnC"/>
</dbReference>
<gene>
    <name evidence="1" type="primary">hpnC</name>
    <name evidence="1" type="ORF">H8K27_14250</name>
</gene>
<dbReference type="InterPro" id="IPR002060">
    <property type="entry name" value="Squ/phyt_synthse"/>
</dbReference>
<dbReference type="PANTHER" id="PTHR31480">
    <property type="entry name" value="BIFUNCTIONAL LYCOPENE CYCLASE/PHYTOENE SYNTHASE"/>
    <property type="match status" value="1"/>
</dbReference>
<dbReference type="SUPFAM" id="SSF48576">
    <property type="entry name" value="Terpenoid synthases"/>
    <property type="match status" value="1"/>
</dbReference>
<dbReference type="InterPro" id="IPR033904">
    <property type="entry name" value="Trans_IPPS_HH"/>
</dbReference>
<dbReference type="CDD" id="cd00683">
    <property type="entry name" value="Trans_IPPS_HH"/>
    <property type="match status" value="1"/>
</dbReference>
<dbReference type="SFLD" id="SFLDG01212">
    <property type="entry name" value="Phytoene_synthase_like"/>
    <property type="match status" value="1"/>
</dbReference>
<keyword evidence="1" id="KW-0808">Transferase</keyword>
<dbReference type="Proteomes" id="UP000613113">
    <property type="component" value="Unassembled WGS sequence"/>
</dbReference>
<proteinExistence type="predicted"/>
<reference evidence="1 2" key="1">
    <citation type="submission" date="2020-08" db="EMBL/GenBank/DDBJ databases">
        <title>Novel species isolated from subtropical streams in China.</title>
        <authorList>
            <person name="Lu H."/>
        </authorList>
    </citation>
    <scope>NUCLEOTIDE SEQUENCE [LARGE SCALE GENOMIC DNA]</scope>
    <source>
        <strain evidence="1 2">FT31W</strain>
    </source>
</reference>
<name>A0ABR6YQW1_9BURK</name>
<dbReference type="RefSeq" id="WP_186863851.1">
    <property type="nucleotide sequence ID" value="NZ_JACOGC010000006.1"/>
</dbReference>
<dbReference type="Gene3D" id="1.10.600.10">
    <property type="entry name" value="Farnesyl Diphosphate Synthase"/>
    <property type="match status" value="1"/>
</dbReference>
<evidence type="ECO:0000313" key="1">
    <source>
        <dbReference type="EMBL" id="MBC3886293.1"/>
    </source>
</evidence>
<organism evidence="1 2">
    <name type="scientific">Undibacterium griseum</name>
    <dbReference type="NCBI Taxonomy" id="2762295"/>
    <lineage>
        <taxon>Bacteria</taxon>
        <taxon>Pseudomonadati</taxon>
        <taxon>Pseudomonadota</taxon>
        <taxon>Betaproteobacteria</taxon>
        <taxon>Burkholderiales</taxon>
        <taxon>Oxalobacteraceae</taxon>
        <taxon>Undibacterium</taxon>
    </lineage>
</organism>
<dbReference type="EMBL" id="JACOGC010000006">
    <property type="protein sequence ID" value="MBC3886293.1"/>
    <property type="molecule type" value="Genomic_DNA"/>
</dbReference>
<dbReference type="SFLD" id="SFLDS00005">
    <property type="entry name" value="Isoprenoid_Synthase_Type_I"/>
    <property type="match status" value="1"/>
</dbReference>
<comment type="caution">
    <text evidence="1">The sequence shown here is derived from an EMBL/GenBank/DDBJ whole genome shotgun (WGS) entry which is preliminary data.</text>
</comment>
<protein>
    <submittedName>
        <fullName evidence="1">Squalene synthase HpnC</fullName>
        <ecNumber evidence="1">2.5.1.21</ecNumber>
    </submittedName>
</protein>
<dbReference type="SFLD" id="SFLDG01018">
    <property type="entry name" value="Squalene/Phytoene_Synthase_Lik"/>
    <property type="match status" value="1"/>
</dbReference>
<evidence type="ECO:0000313" key="2">
    <source>
        <dbReference type="Proteomes" id="UP000613113"/>
    </source>
</evidence>
<dbReference type="Pfam" id="PF00494">
    <property type="entry name" value="SQS_PSY"/>
    <property type="match status" value="1"/>
</dbReference>
<dbReference type="GO" id="GO:0051996">
    <property type="term" value="F:squalene synthase [NAD(P)H] activity"/>
    <property type="evidence" value="ECO:0007669"/>
    <property type="project" value="UniProtKB-EC"/>
</dbReference>
<keyword evidence="2" id="KW-1185">Reference proteome</keyword>
<sequence length="269" mass="30844">MPVDHYENFPVASLLLPSSLRPAVEVIYAFARSADDIADEGDALPGQRLAALAGYEAELDRIERGQRSDSALFTRLAHIIRQHNLNLQSFRDLLSAFRQDVQTTRYHNFAQLQDYCSRSANPVGRIMLELYQCNTPDNIRRSDAICTALQLINFWQDVAIDWQKQRVYLPQEDLQHFGVSEQQIDAQQLNPAWQQLMAFQTRRAHDLMQSGAGLALHLPGRIGWELRLVVQGGLRIIEKIDRVQGDVFRHRPRLTAADWLLLTARAFRM</sequence>